<dbReference type="SMART" id="SM00487">
    <property type="entry name" value="DEXDc"/>
    <property type="match status" value="1"/>
</dbReference>
<dbReference type="InterPro" id="IPR011545">
    <property type="entry name" value="DEAD/DEAH_box_helicase_dom"/>
</dbReference>
<dbReference type="Pfam" id="PF00271">
    <property type="entry name" value="Helicase_C"/>
    <property type="match status" value="1"/>
</dbReference>
<dbReference type="GO" id="GO:0016787">
    <property type="term" value="F:hydrolase activity"/>
    <property type="evidence" value="ECO:0007669"/>
    <property type="project" value="UniProtKB-KW"/>
</dbReference>
<dbReference type="SUPFAM" id="SSF54928">
    <property type="entry name" value="RNA-binding domain, RBD"/>
    <property type="match status" value="1"/>
</dbReference>
<dbReference type="PROSITE" id="PS51192">
    <property type="entry name" value="HELICASE_ATP_BIND_1"/>
    <property type="match status" value="1"/>
</dbReference>
<evidence type="ECO:0000256" key="5">
    <source>
        <dbReference type="ARBA" id="ARBA00022490"/>
    </source>
</evidence>
<feature type="domain" description="Helicase C-terminal" evidence="14">
    <location>
        <begin position="290"/>
        <end position="441"/>
    </location>
</feature>
<dbReference type="CDD" id="cd12937">
    <property type="entry name" value="GUCT_RH7_like"/>
    <property type="match status" value="1"/>
</dbReference>
<evidence type="ECO:0000256" key="9">
    <source>
        <dbReference type="ARBA" id="ARBA00022840"/>
    </source>
</evidence>
<organism evidence="15 16">
    <name type="scientific">Acanthosepion pharaonis</name>
    <name type="common">Pharaoh cuttlefish</name>
    <name type="synonym">Sepia pharaonis</name>
    <dbReference type="NCBI Taxonomy" id="158019"/>
    <lineage>
        <taxon>Eukaryota</taxon>
        <taxon>Metazoa</taxon>
        <taxon>Spiralia</taxon>
        <taxon>Lophotrochozoa</taxon>
        <taxon>Mollusca</taxon>
        <taxon>Cephalopoda</taxon>
        <taxon>Coleoidea</taxon>
        <taxon>Decapodiformes</taxon>
        <taxon>Sepiida</taxon>
        <taxon>Sepiina</taxon>
        <taxon>Sepiidae</taxon>
        <taxon>Acanthosepion</taxon>
    </lineage>
</organism>
<dbReference type="AlphaFoldDB" id="A0A812ETG5"/>
<keyword evidence="11" id="KW-0539">Nucleus</keyword>
<gene>
    <name evidence="15" type="ORF">SPHA_79175</name>
</gene>
<evidence type="ECO:0000256" key="10">
    <source>
        <dbReference type="ARBA" id="ARBA00022884"/>
    </source>
</evidence>
<dbReference type="InterPro" id="IPR027417">
    <property type="entry name" value="P-loop_NTPase"/>
</dbReference>
<dbReference type="FunFam" id="3.40.50.300:FF:001168">
    <property type="entry name" value="nucleolar RNA helicase 2"/>
    <property type="match status" value="1"/>
</dbReference>
<evidence type="ECO:0000259" key="14">
    <source>
        <dbReference type="PROSITE" id="PS51194"/>
    </source>
</evidence>
<evidence type="ECO:0000256" key="12">
    <source>
        <dbReference type="SAM" id="MobiDB-lite"/>
    </source>
</evidence>
<protein>
    <recommendedName>
        <fullName evidence="4">RNA helicase</fullName>
        <ecNumber evidence="4">3.6.4.13</ecNumber>
    </recommendedName>
</protein>
<dbReference type="Pfam" id="PF08152">
    <property type="entry name" value="GUCT"/>
    <property type="match status" value="1"/>
</dbReference>
<evidence type="ECO:0000256" key="7">
    <source>
        <dbReference type="ARBA" id="ARBA00022801"/>
    </source>
</evidence>
<keyword evidence="16" id="KW-1185">Reference proteome</keyword>
<dbReference type="InterPro" id="IPR012562">
    <property type="entry name" value="GUCT"/>
</dbReference>
<dbReference type="GO" id="GO:0003723">
    <property type="term" value="F:RNA binding"/>
    <property type="evidence" value="ECO:0007669"/>
    <property type="project" value="UniProtKB-KW"/>
</dbReference>
<keyword evidence="7 15" id="KW-0378">Hydrolase</keyword>
<dbReference type="Proteomes" id="UP000597762">
    <property type="component" value="Unassembled WGS sequence"/>
</dbReference>
<dbReference type="GO" id="GO:0003724">
    <property type="term" value="F:RNA helicase activity"/>
    <property type="evidence" value="ECO:0007669"/>
    <property type="project" value="UniProtKB-EC"/>
</dbReference>
<dbReference type="PROSITE" id="PS51194">
    <property type="entry name" value="HELICASE_CTER"/>
    <property type="match status" value="1"/>
</dbReference>
<evidence type="ECO:0000256" key="1">
    <source>
        <dbReference type="ARBA" id="ARBA00004496"/>
    </source>
</evidence>
<keyword evidence="5" id="KW-0963">Cytoplasm</keyword>
<feature type="region of interest" description="Disordered" evidence="12">
    <location>
        <begin position="1"/>
        <end position="42"/>
    </location>
</feature>
<dbReference type="InterPro" id="IPR059027">
    <property type="entry name" value="DD_DDX21-DDX50"/>
</dbReference>
<dbReference type="EC" id="3.6.4.13" evidence="4"/>
<dbReference type="GO" id="GO:0005524">
    <property type="term" value="F:ATP binding"/>
    <property type="evidence" value="ECO:0007669"/>
    <property type="project" value="UniProtKB-KW"/>
</dbReference>
<dbReference type="Pfam" id="PF00270">
    <property type="entry name" value="DEAD"/>
    <property type="match status" value="1"/>
</dbReference>
<dbReference type="Pfam" id="PF26142">
    <property type="entry name" value="DD_DDX21-DDX50"/>
    <property type="match status" value="1"/>
</dbReference>
<dbReference type="Gene3D" id="3.40.50.300">
    <property type="entry name" value="P-loop containing nucleotide triphosphate hydrolases"/>
    <property type="match status" value="2"/>
</dbReference>
<keyword evidence="9" id="KW-0067">ATP-binding</keyword>
<dbReference type="GO" id="GO:0005829">
    <property type="term" value="C:cytosol"/>
    <property type="evidence" value="ECO:0007669"/>
    <property type="project" value="TreeGrafter"/>
</dbReference>
<evidence type="ECO:0000259" key="13">
    <source>
        <dbReference type="PROSITE" id="PS51192"/>
    </source>
</evidence>
<feature type="domain" description="Helicase ATP-binding" evidence="13">
    <location>
        <begin position="78"/>
        <end position="257"/>
    </location>
</feature>
<evidence type="ECO:0000313" key="15">
    <source>
        <dbReference type="EMBL" id="CAE1329752.1"/>
    </source>
</evidence>
<comment type="similarity">
    <text evidence="3">Belongs to the DEAD box helicase family. DDX21/DDX50 subfamily.</text>
</comment>
<evidence type="ECO:0000313" key="16">
    <source>
        <dbReference type="Proteomes" id="UP000597762"/>
    </source>
</evidence>
<sequence length="659" mass="73615">MTAKLNGESKKKSKKKETKSDANCNGNASSSSDGEKPTDIDPQVQAGAFTNFRISENTIKKLKHNSIEYLFPIQAQTFDFVYDGHDCIAQARTGTGKTLSFVLPLVEKLQKKKKTKEGRMPRVIVLVPTRELAKQVFEDFLTVSGDLSAFCIYGGVPYEPQERALWKGLDILVGTPGRILDHIQKGNVNLKKTKHVVLDEVDQMLDMGFAESVDEILKVAYEKDEENNKPQTLLFSATMPPWVYKTAQKYMSKDVKKVDLIGQQQVKTSTTVQHLAIKCNFQDRYGTIADIIQVYSGNHGRAIVFCQTKKEADELALSASMKLDAHVLHGDIPQDKRELVLKSFRESKYKVLLTTDVAARGLDIPEVDLVVQCSPPKDVDSYIHRSGRTGRAGRSGTSVLFYTPRQEQDLMWVERRAGVSFKRIGAPTTYDIIKTYAKDAARSLDNVPDETLEFFRESATTLIEERGAENALAAALAVISKSTKIISRSLLSSKEGYVSYLFKTNIEIRSPGYMLKAIERQVPEISSKVGQIRLTKDRRGGVLDIPSNLTQIMDMKWLDTKYESLEKATELPELMDENPPMRNDRRGYGNTAGSSGRGGWGRDRNSRGGFSRGGGGGMRRPDNGWRNGRELLVDHFSFSFQGFSNPLHNIQASSLSQNL</sequence>
<dbReference type="InterPro" id="IPR001650">
    <property type="entry name" value="Helicase_C-like"/>
</dbReference>
<keyword evidence="8" id="KW-0347">Helicase</keyword>
<reference evidence="15" key="1">
    <citation type="submission" date="2021-01" db="EMBL/GenBank/DDBJ databases">
        <authorList>
            <person name="Li R."/>
            <person name="Bekaert M."/>
        </authorList>
    </citation>
    <scope>NUCLEOTIDE SEQUENCE</scope>
    <source>
        <strain evidence="15">Farmed</strain>
    </source>
</reference>
<keyword evidence="6" id="KW-0547">Nucleotide-binding</keyword>
<dbReference type="GO" id="GO:0005730">
    <property type="term" value="C:nucleolus"/>
    <property type="evidence" value="ECO:0007669"/>
    <property type="project" value="UniProtKB-SubCell"/>
</dbReference>
<evidence type="ECO:0000256" key="11">
    <source>
        <dbReference type="ARBA" id="ARBA00023242"/>
    </source>
</evidence>
<comment type="caution">
    <text evidence="15">The sequence shown here is derived from an EMBL/GenBank/DDBJ whole genome shotgun (WGS) entry which is preliminary data.</text>
</comment>
<dbReference type="PANTHER" id="PTHR47959">
    <property type="entry name" value="ATP-DEPENDENT RNA HELICASE RHLE-RELATED"/>
    <property type="match status" value="1"/>
</dbReference>
<feature type="compositionally biased region" description="Polar residues" evidence="12">
    <location>
        <begin position="21"/>
        <end position="32"/>
    </location>
</feature>
<dbReference type="InterPro" id="IPR050079">
    <property type="entry name" value="DEAD_box_RNA_helicase"/>
</dbReference>
<evidence type="ECO:0000256" key="4">
    <source>
        <dbReference type="ARBA" id="ARBA00012552"/>
    </source>
</evidence>
<feature type="region of interest" description="Disordered" evidence="12">
    <location>
        <begin position="575"/>
        <end position="623"/>
    </location>
</feature>
<comment type="subcellular location">
    <subcellularLocation>
        <location evidence="1">Cytoplasm</location>
    </subcellularLocation>
    <subcellularLocation>
        <location evidence="2">Nucleus</location>
        <location evidence="2">Nucleolus</location>
    </subcellularLocation>
</comment>
<dbReference type="InterPro" id="IPR014001">
    <property type="entry name" value="Helicase_ATP-bd"/>
</dbReference>
<evidence type="ECO:0000256" key="8">
    <source>
        <dbReference type="ARBA" id="ARBA00022806"/>
    </source>
</evidence>
<evidence type="ECO:0000256" key="2">
    <source>
        <dbReference type="ARBA" id="ARBA00004604"/>
    </source>
</evidence>
<dbReference type="InterPro" id="IPR035979">
    <property type="entry name" value="RBD_domain_sf"/>
</dbReference>
<dbReference type="SUPFAM" id="SSF52540">
    <property type="entry name" value="P-loop containing nucleoside triphosphate hydrolases"/>
    <property type="match status" value="1"/>
</dbReference>
<dbReference type="EMBL" id="CAHIKZ030005560">
    <property type="protein sequence ID" value="CAE1329752.1"/>
    <property type="molecule type" value="Genomic_DNA"/>
</dbReference>
<name>A0A812ETG5_ACAPH</name>
<accession>A0A812ETG5</accession>
<dbReference type="PANTHER" id="PTHR47959:SF19">
    <property type="entry name" value="NUCLEOLAR RNA HELICASE 2-A"/>
    <property type="match status" value="1"/>
</dbReference>
<dbReference type="SMART" id="SM00490">
    <property type="entry name" value="HELICc"/>
    <property type="match status" value="1"/>
</dbReference>
<dbReference type="OrthoDB" id="4255at2759"/>
<evidence type="ECO:0000256" key="6">
    <source>
        <dbReference type="ARBA" id="ARBA00022741"/>
    </source>
</evidence>
<keyword evidence="10" id="KW-0694">RNA-binding</keyword>
<dbReference type="Gene3D" id="3.30.70.2280">
    <property type="match status" value="1"/>
</dbReference>
<proteinExistence type="inferred from homology"/>
<evidence type="ECO:0000256" key="3">
    <source>
        <dbReference type="ARBA" id="ARBA00006517"/>
    </source>
</evidence>
<dbReference type="CDD" id="cd18787">
    <property type="entry name" value="SF2_C_DEAD"/>
    <property type="match status" value="1"/>
</dbReference>